<reference evidence="3" key="1">
    <citation type="submission" date="2022-08" db="UniProtKB">
        <authorList>
            <consortium name="EnsemblMetazoa"/>
        </authorList>
    </citation>
    <scope>IDENTIFICATION</scope>
    <source>
        <strain evidence="3">Israel</strain>
    </source>
</reference>
<dbReference type="GO" id="GO:0042274">
    <property type="term" value="P:ribosomal small subunit biogenesis"/>
    <property type="evidence" value="ECO:0007669"/>
    <property type="project" value="InterPro"/>
</dbReference>
<dbReference type="PANTHER" id="PTHR21531">
    <property type="entry name" value="LOW-TEMPERATURE VIABILITY PROTEIN LTV1-RELATED"/>
    <property type="match status" value="1"/>
</dbReference>
<dbReference type="VEuPathDB" id="VectorBase:PPAPM1_000347"/>
<accession>A0A1B0EZ66</accession>
<dbReference type="GO" id="GO:0005829">
    <property type="term" value="C:cytosol"/>
    <property type="evidence" value="ECO:0007669"/>
    <property type="project" value="TreeGrafter"/>
</dbReference>
<proteinExistence type="inferred from homology"/>
<protein>
    <recommendedName>
        <fullName evidence="2">Protein LTV1 homolog</fullName>
    </recommendedName>
</protein>
<dbReference type="EnsemblMetazoa" id="PPAI010167-RA">
    <property type="protein sequence ID" value="PPAI010167-PA"/>
    <property type="gene ID" value="PPAI010167"/>
</dbReference>
<name>A0A1B0EZ66_PHLPP</name>
<sequence>MNPNGRNMFQYSSFQKLFIKIFCLVLKQSSVFASAVEEDEGMLHKAAPVFGPQPDLDPDIVAALDDDFDFENPDNELEDDFMDMALAEGSEEEEDDYNEEDNDDFDDDVSDIGELMKNFKNRSNRFDNTETKSRFTEYSISSSAIRRNEQLTLLDDRFEKFMENYDESEIGALDCEDLEEGDFNYTNDMLVQLATKSKYDKYEKYDKSWDKERLQKMQEDESAEEVFVEIEVEDDEKPKIDCESVLSVTSGRTFKPRLIESARKTKKIAIGSFGIPKDVLDTDRTLTIDKVNKLHSKNLKEDSSGMSICAESVRSTLSVLSIRPKDETREEKKERKKLIKEYRAERRVERKANMQAFKEEKQRQDRIKMNTITKTLT</sequence>
<dbReference type="PANTHER" id="PTHR21531:SF0">
    <property type="entry name" value="PROTEIN LTV1 HOMOLOG"/>
    <property type="match status" value="1"/>
</dbReference>
<organism evidence="3 4">
    <name type="scientific">Phlebotomus papatasi</name>
    <name type="common">Sandfly</name>
    <dbReference type="NCBI Taxonomy" id="29031"/>
    <lineage>
        <taxon>Eukaryota</taxon>
        <taxon>Metazoa</taxon>
        <taxon>Ecdysozoa</taxon>
        <taxon>Arthropoda</taxon>
        <taxon>Hexapoda</taxon>
        <taxon>Insecta</taxon>
        <taxon>Pterygota</taxon>
        <taxon>Neoptera</taxon>
        <taxon>Endopterygota</taxon>
        <taxon>Diptera</taxon>
        <taxon>Nematocera</taxon>
        <taxon>Psychodoidea</taxon>
        <taxon>Psychodidae</taxon>
        <taxon>Phlebotomus</taxon>
        <taxon>Phlebotomus</taxon>
    </lineage>
</organism>
<comment type="similarity">
    <text evidence="1">Belongs to the LTV1 family.</text>
</comment>
<evidence type="ECO:0000313" key="3">
    <source>
        <dbReference type="EnsemblMetazoa" id="PPAI010167-PA"/>
    </source>
</evidence>
<dbReference type="GO" id="GO:0005634">
    <property type="term" value="C:nucleus"/>
    <property type="evidence" value="ECO:0007669"/>
    <property type="project" value="TreeGrafter"/>
</dbReference>
<evidence type="ECO:0000256" key="1">
    <source>
        <dbReference type="ARBA" id="ARBA00009078"/>
    </source>
</evidence>
<dbReference type="GO" id="GO:0030688">
    <property type="term" value="C:preribosome, small subunit precursor"/>
    <property type="evidence" value="ECO:0007669"/>
    <property type="project" value="TreeGrafter"/>
</dbReference>
<dbReference type="Proteomes" id="UP000092462">
    <property type="component" value="Unassembled WGS sequence"/>
</dbReference>
<dbReference type="VEuPathDB" id="VectorBase:PPAI010167"/>
<dbReference type="Pfam" id="PF04180">
    <property type="entry name" value="LTV"/>
    <property type="match status" value="2"/>
</dbReference>
<keyword evidence="4" id="KW-1185">Reference proteome</keyword>
<evidence type="ECO:0000313" key="4">
    <source>
        <dbReference type="Proteomes" id="UP000092462"/>
    </source>
</evidence>
<dbReference type="EMBL" id="AJVK01007783">
    <property type="status" value="NOT_ANNOTATED_CDS"/>
    <property type="molecule type" value="Genomic_DNA"/>
</dbReference>
<dbReference type="AlphaFoldDB" id="A0A1B0EZ66"/>
<dbReference type="GO" id="GO:0000056">
    <property type="term" value="P:ribosomal small subunit export from nucleus"/>
    <property type="evidence" value="ECO:0007669"/>
    <property type="project" value="TreeGrafter"/>
</dbReference>
<evidence type="ECO:0000256" key="2">
    <source>
        <dbReference type="ARBA" id="ARBA00021561"/>
    </source>
</evidence>
<dbReference type="InterPro" id="IPR007307">
    <property type="entry name" value="Ltv1"/>
</dbReference>